<accession>A0ABN8HX71</accession>
<dbReference type="EMBL" id="OW152826">
    <property type="protein sequence ID" value="CAH2042770.1"/>
    <property type="molecule type" value="Genomic_DNA"/>
</dbReference>
<feature type="non-terminal residue" evidence="2">
    <location>
        <position position="77"/>
    </location>
</feature>
<keyword evidence="1" id="KW-1133">Transmembrane helix</keyword>
<protein>
    <submittedName>
        <fullName evidence="2">Uncharacterized protein</fullName>
    </submittedName>
</protein>
<name>A0ABN8HX71_9NEOP</name>
<proteinExistence type="predicted"/>
<keyword evidence="1" id="KW-0472">Membrane</keyword>
<gene>
    <name evidence="2" type="ORF">IPOD504_LOCUS4083</name>
</gene>
<dbReference type="Proteomes" id="UP000837857">
    <property type="component" value="Chromosome 14"/>
</dbReference>
<reference evidence="2" key="1">
    <citation type="submission" date="2022-03" db="EMBL/GenBank/DDBJ databases">
        <authorList>
            <person name="Martin H S."/>
        </authorList>
    </citation>
    <scope>NUCLEOTIDE SEQUENCE</scope>
</reference>
<sequence length="77" mass="8053">MDLVLSTTLGITMLVFAVLNMTFCDMGGVIDYLHGPVALVNSGLVAGSAVATYASVMRRLDASRDTPPTPAPLELDV</sequence>
<feature type="transmembrane region" description="Helical" evidence="1">
    <location>
        <begin position="33"/>
        <end position="54"/>
    </location>
</feature>
<evidence type="ECO:0000256" key="1">
    <source>
        <dbReference type="SAM" id="Phobius"/>
    </source>
</evidence>
<evidence type="ECO:0000313" key="2">
    <source>
        <dbReference type="EMBL" id="CAH2042770.1"/>
    </source>
</evidence>
<keyword evidence="3" id="KW-1185">Reference proteome</keyword>
<keyword evidence="1" id="KW-0812">Transmembrane</keyword>
<evidence type="ECO:0000313" key="3">
    <source>
        <dbReference type="Proteomes" id="UP000837857"/>
    </source>
</evidence>
<organism evidence="2 3">
    <name type="scientific">Iphiclides podalirius</name>
    <name type="common">scarce swallowtail</name>
    <dbReference type="NCBI Taxonomy" id="110791"/>
    <lineage>
        <taxon>Eukaryota</taxon>
        <taxon>Metazoa</taxon>
        <taxon>Ecdysozoa</taxon>
        <taxon>Arthropoda</taxon>
        <taxon>Hexapoda</taxon>
        <taxon>Insecta</taxon>
        <taxon>Pterygota</taxon>
        <taxon>Neoptera</taxon>
        <taxon>Endopterygota</taxon>
        <taxon>Lepidoptera</taxon>
        <taxon>Glossata</taxon>
        <taxon>Ditrysia</taxon>
        <taxon>Papilionoidea</taxon>
        <taxon>Papilionidae</taxon>
        <taxon>Papilioninae</taxon>
        <taxon>Iphiclides</taxon>
    </lineage>
</organism>